<gene>
    <name evidence="1" type="ORF">CBP51_10660</name>
</gene>
<organism evidence="1 2">
    <name type="scientific">Cellvibrio mixtus</name>
    <dbReference type="NCBI Taxonomy" id="39650"/>
    <lineage>
        <taxon>Bacteria</taxon>
        <taxon>Pseudomonadati</taxon>
        <taxon>Pseudomonadota</taxon>
        <taxon>Gammaproteobacteria</taxon>
        <taxon>Cellvibrionales</taxon>
        <taxon>Cellvibrionaceae</taxon>
        <taxon>Cellvibrio</taxon>
    </lineage>
</organism>
<dbReference type="EMBL" id="NHNI01000001">
    <property type="protein sequence ID" value="OZY87412.1"/>
    <property type="molecule type" value="Genomic_DNA"/>
</dbReference>
<proteinExistence type="predicted"/>
<sequence length="244" mass="27454">MIALTVFRISDVYQRANLAMNDFFQQTAQTEFQKASQQLPAAKQFQAALTHSFARYDRLIASTIQTASTKPACQAGCAFCCYYKVEVRAHEMLNIKDYLCKHFSAEKIQQVQRDAEQNAAIIRSITPEQHLTTNMKCPLLQDNQCSAYSVRPYRCRNFHATDAQACEQSFADPANMAIATGMIESVALAADAHSQGFEAAIEHKGLDARIYDFNTALLEVLVDESCLKRYLRGKKTFQQALEVE</sequence>
<evidence type="ECO:0000313" key="2">
    <source>
        <dbReference type="Proteomes" id="UP000216101"/>
    </source>
</evidence>
<dbReference type="AlphaFoldDB" id="A0A266QC18"/>
<dbReference type="Proteomes" id="UP000216101">
    <property type="component" value="Unassembled WGS sequence"/>
</dbReference>
<name>A0A266QC18_9GAMM</name>
<reference evidence="2" key="1">
    <citation type="submission" date="2017-05" db="EMBL/GenBank/DDBJ databases">
        <authorList>
            <person name="Barney B.M."/>
        </authorList>
    </citation>
    <scope>NUCLEOTIDE SEQUENCE [LARGE SCALE GENOMIC DNA]</scope>
    <source>
        <strain evidence="2">PSBB022</strain>
    </source>
</reference>
<protein>
    <recommendedName>
        <fullName evidence="3">Zinc/iron-chelating domain-containing protein</fullName>
    </recommendedName>
</protein>
<keyword evidence="2" id="KW-1185">Reference proteome</keyword>
<evidence type="ECO:0008006" key="3">
    <source>
        <dbReference type="Google" id="ProtNLM"/>
    </source>
</evidence>
<dbReference type="Pfam" id="PF03692">
    <property type="entry name" value="CxxCxxCC"/>
    <property type="match status" value="1"/>
</dbReference>
<dbReference type="InterPro" id="IPR005358">
    <property type="entry name" value="Puta_zinc/iron-chelating_dom"/>
</dbReference>
<accession>A0A266QC18</accession>
<evidence type="ECO:0000313" key="1">
    <source>
        <dbReference type="EMBL" id="OZY87412.1"/>
    </source>
</evidence>
<comment type="caution">
    <text evidence="1">The sequence shown here is derived from an EMBL/GenBank/DDBJ whole genome shotgun (WGS) entry which is preliminary data.</text>
</comment>